<organism evidence="1 2">
    <name type="scientific">Scleroderma citrinum Foug A</name>
    <dbReference type="NCBI Taxonomy" id="1036808"/>
    <lineage>
        <taxon>Eukaryota</taxon>
        <taxon>Fungi</taxon>
        <taxon>Dikarya</taxon>
        <taxon>Basidiomycota</taxon>
        <taxon>Agaricomycotina</taxon>
        <taxon>Agaricomycetes</taxon>
        <taxon>Agaricomycetidae</taxon>
        <taxon>Boletales</taxon>
        <taxon>Sclerodermatineae</taxon>
        <taxon>Sclerodermataceae</taxon>
        <taxon>Scleroderma</taxon>
    </lineage>
</organism>
<keyword evidence="2" id="KW-1185">Reference proteome</keyword>
<reference evidence="2" key="2">
    <citation type="submission" date="2015-01" db="EMBL/GenBank/DDBJ databases">
        <title>Evolutionary Origins and Diversification of the Mycorrhizal Mutualists.</title>
        <authorList>
            <consortium name="DOE Joint Genome Institute"/>
            <consortium name="Mycorrhizal Genomics Consortium"/>
            <person name="Kohler A."/>
            <person name="Kuo A."/>
            <person name="Nagy L.G."/>
            <person name="Floudas D."/>
            <person name="Copeland A."/>
            <person name="Barry K.W."/>
            <person name="Cichocki N."/>
            <person name="Veneault-Fourrey C."/>
            <person name="LaButti K."/>
            <person name="Lindquist E.A."/>
            <person name="Lipzen A."/>
            <person name="Lundell T."/>
            <person name="Morin E."/>
            <person name="Murat C."/>
            <person name="Riley R."/>
            <person name="Ohm R."/>
            <person name="Sun H."/>
            <person name="Tunlid A."/>
            <person name="Henrissat B."/>
            <person name="Grigoriev I.V."/>
            <person name="Hibbett D.S."/>
            <person name="Martin F."/>
        </authorList>
    </citation>
    <scope>NUCLEOTIDE SEQUENCE [LARGE SCALE GENOMIC DNA]</scope>
    <source>
        <strain evidence="2">Foug A</strain>
    </source>
</reference>
<dbReference type="HOGENOM" id="CLU_2147364_0_0_1"/>
<accession>A0A0C3DJN8</accession>
<protein>
    <submittedName>
        <fullName evidence="1">Uncharacterized protein</fullName>
    </submittedName>
</protein>
<dbReference type="AlphaFoldDB" id="A0A0C3DJN8"/>
<proteinExistence type="predicted"/>
<evidence type="ECO:0000313" key="1">
    <source>
        <dbReference type="EMBL" id="KIM60920.1"/>
    </source>
</evidence>
<reference evidence="1 2" key="1">
    <citation type="submission" date="2014-04" db="EMBL/GenBank/DDBJ databases">
        <authorList>
            <consortium name="DOE Joint Genome Institute"/>
            <person name="Kuo A."/>
            <person name="Kohler A."/>
            <person name="Nagy L.G."/>
            <person name="Floudas D."/>
            <person name="Copeland A."/>
            <person name="Barry K.W."/>
            <person name="Cichocki N."/>
            <person name="Veneault-Fourrey C."/>
            <person name="LaButti K."/>
            <person name="Lindquist E.A."/>
            <person name="Lipzen A."/>
            <person name="Lundell T."/>
            <person name="Morin E."/>
            <person name="Murat C."/>
            <person name="Sun H."/>
            <person name="Tunlid A."/>
            <person name="Henrissat B."/>
            <person name="Grigoriev I.V."/>
            <person name="Hibbett D.S."/>
            <person name="Martin F."/>
            <person name="Nordberg H.P."/>
            <person name="Cantor M.N."/>
            <person name="Hua S.X."/>
        </authorList>
    </citation>
    <scope>NUCLEOTIDE SEQUENCE [LARGE SCALE GENOMIC DNA]</scope>
    <source>
        <strain evidence="1 2">Foug A</strain>
    </source>
</reference>
<dbReference type="EMBL" id="KN822057">
    <property type="protein sequence ID" value="KIM60920.1"/>
    <property type="molecule type" value="Genomic_DNA"/>
</dbReference>
<gene>
    <name evidence="1" type="ORF">SCLCIDRAFT_925253</name>
</gene>
<dbReference type="InParanoid" id="A0A0C3DJN8"/>
<dbReference type="Proteomes" id="UP000053989">
    <property type="component" value="Unassembled WGS sequence"/>
</dbReference>
<evidence type="ECO:0000313" key="2">
    <source>
        <dbReference type="Proteomes" id="UP000053989"/>
    </source>
</evidence>
<sequence>MRCSTSPFRCSRERLEGKTFSASYQSHTGCRYVPHSFRGAAVVRADTTCAFGLMIRPAHIRGGSTLYFPPNYHASLRHLRASRLFSLVRQRIHITHCRNCADCRRCIVGGCL</sequence>
<name>A0A0C3DJN8_9AGAM</name>